<proteinExistence type="predicted"/>
<keyword evidence="2" id="KW-1185">Reference proteome</keyword>
<organism evidence="2 3">
    <name type="scientific">Toxocara canis</name>
    <name type="common">Canine roundworm</name>
    <dbReference type="NCBI Taxonomy" id="6265"/>
    <lineage>
        <taxon>Eukaryota</taxon>
        <taxon>Metazoa</taxon>
        <taxon>Ecdysozoa</taxon>
        <taxon>Nematoda</taxon>
        <taxon>Chromadorea</taxon>
        <taxon>Rhabditida</taxon>
        <taxon>Spirurina</taxon>
        <taxon>Ascaridomorpha</taxon>
        <taxon>Ascaridoidea</taxon>
        <taxon>Toxocaridae</taxon>
        <taxon>Toxocara</taxon>
    </lineage>
</organism>
<protein>
    <submittedName>
        <fullName evidence="3">MATH domain-containing protein</fullName>
    </submittedName>
</protein>
<evidence type="ECO:0000313" key="1">
    <source>
        <dbReference type="EMBL" id="VDM45332.1"/>
    </source>
</evidence>
<evidence type="ECO:0000313" key="3">
    <source>
        <dbReference type="WBParaSite" id="TCNE_0001401101-mRNA-1"/>
    </source>
</evidence>
<reference evidence="1 2" key="2">
    <citation type="submission" date="2018-11" db="EMBL/GenBank/DDBJ databases">
        <authorList>
            <consortium name="Pathogen Informatics"/>
        </authorList>
    </citation>
    <scope>NUCLEOTIDE SEQUENCE [LARGE SCALE GENOMIC DNA]</scope>
</reference>
<evidence type="ECO:0000313" key="2">
    <source>
        <dbReference type="Proteomes" id="UP000050794"/>
    </source>
</evidence>
<dbReference type="Proteomes" id="UP000050794">
    <property type="component" value="Unassembled WGS sequence"/>
</dbReference>
<dbReference type="AlphaFoldDB" id="A0A183UZU1"/>
<name>A0A183UZU1_TOXCA</name>
<dbReference type="WBParaSite" id="TCNE_0001401101-mRNA-1">
    <property type="protein sequence ID" value="TCNE_0001401101-mRNA-1"/>
    <property type="gene ID" value="TCNE_0001401101"/>
</dbReference>
<sequence length="194" mass="22883">MLTVLRIEVGSKSSALRRIRDSTWSIASEKLVLKNFNAFVAAGDETDKRYGEWHVTDCHRWRIFYYVDLCLLRFDMEFDNPSAFNWSLEVEWIIRFYSSDFEHTWMEAPVKQHFSSDDPCRNLIWFPASICTERRYVNDDDVMVVGFDLRFKANKMDIRFTQLARQLEQLQCGQRALTSKVNSSTLLLLNVNLC</sequence>
<accession>A0A183UZU1</accession>
<dbReference type="EMBL" id="UYWY01022013">
    <property type="protein sequence ID" value="VDM45332.1"/>
    <property type="molecule type" value="Genomic_DNA"/>
</dbReference>
<gene>
    <name evidence="1" type="ORF">TCNE_LOCUS14011</name>
</gene>
<reference evidence="3" key="1">
    <citation type="submission" date="2016-06" db="UniProtKB">
        <authorList>
            <consortium name="WormBaseParasite"/>
        </authorList>
    </citation>
    <scope>IDENTIFICATION</scope>
</reference>